<evidence type="ECO:0000256" key="1">
    <source>
        <dbReference type="SAM" id="MobiDB-lite"/>
    </source>
</evidence>
<protein>
    <submittedName>
        <fullName evidence="2">Uncharacterized protein</fullName>
    </submittedName>
</protein>
<dbReference type="OrthoDB" id="5385910at2759"/>
<dbReference type="Proteomes" id="UP000253664">
    <property type="component" value="Unassembled WGS sequence"/>
</dbReference>
<dbReference type="AlphaFoldDB" id="A0A367LKZ0"/>
<feature type="compositionally biased region" description="Polar residues" evidence="1">
    <location>
        <begin position="10"/>
        <end position="23"/>
    </location>
</feature>
<keyword evidence="3" id="KW-1185">Reference proteome</keyword>
<accession>A0A367LKZ0</accession>
<gene>
    <name evidence="2" type="ORF">L249_6654</name>
</gene>
<evidence type="ECO:0000313" key="2">
    <source>
        <dbReference type="EMBL" id="RCI15081.1"/>
    </source>
</evidence>
<feature type="compositionally biased region" description="Pro residues" evidence="1">
    <location>
        <begin position="75"/>
        <end position="96"/>
    </location>
</feature>
<organism evidence="2 3">
    <name type="scientific">Ophiocordyceps polyrhachis-furcata BCC 54312</name>
    <dbReference type="NCBI Taxonomy" id="1330021"/>
    <lineage>
        <taxon>Eukaryota</taxon>
        <taxon>Fungi</taxon>
        <taxon>Dikarya</taxon>
        <taxon>Ascomycota</taxon>
        <taxon>Pezizomycotina</taxon>
        <taxon>Sordariomycetes</taxon>
        <taxon>Hypocreomycetidae</taxon>
        <taxon>Hypocreales</taxon>
        <taxon>Ophiocordycipitaceae</taxon>
        <taxon>Ophiocordyceps</taxon>
    </lineage>
</organism>
<feature type="region of interest" description="Disordered" evidence="1">
    <location>
        <begin position="1"/>
        <end position="217"/>
    </location>
</feature>
<feature type="compositionally biased region" description="Polar residues" evidence="1">
    <location>
        <begin position="169"/>
        <end position="202"/>
    </location>
</feature>
<proteinExistence type="predicted"/>
<reference evidence="2 3" key="1">
    <citation type="journal article" date="2015" name="BMC Genomics">
        <title>Insights from the genome of Ophiocordyceps polyrhachis-furcata to pathogenicity and host specificity in insect fungi.</title>
        <authorList>
            <person name="Wichadakul D."/>
            <person name="Kobmoo N."/>
            <person name="Ingsriswang S."/>
            <person name="Tangphatsornruang S."/>
            <person name="Chantasingh D."/>
            <person name="Luangsa-ard J.J."/>
            <person name="Eurwilaichitr L."/>
        </authorList>
    </citation>
    <scope>NUCLEOTIDE SEQUENCE [LARGE SCALE GENOMIC DNA]</scope>
    <source>
        <strain evidence="2 3">BCC 54312</strain>
    </source>
</reference>
<evidence type="ECO:0000313" key="3">
    <source>
        <dbReference type="Proteomes" id="UP000253664"/>
    </source>
</evidence>
<name>A0A367LKZ0_9HYPO</name>
<feature type="compositionally biased region" description="Polar residues" evidence="1">
    <location>
        <begin position="111"/>
        <end position="136"/>
    </location>
</feature>
<feature type="compositionally biased region" description="Low complexity" evidence="1">
    <location>
        <begin position="97"/>
        <end position="110"/>
    </location>
</feature>
<dbReference type="STRING" id="1330021.A0A367LKZ0"/>
<sequence length="240" mass="24150">MAPIPVYSASPINTATETPTPTDKNQDKTKTTATAGPGLEGRQHAQPGAAPTLPTATGVPQPAPAAAIPSRVLPASPPAPQPGAAPPPPGLPPPPKAGEAAAAAAVAVAAKQNSQAPAQTSTPPQMPPQLSYQAPTVAQPFQGRSSTTADPHGYMGGRGPYPAPVHGTGVNSSSAGYINQASGYPHQQSLSGPQNSITTSSAELDDQSPGMWDTARKWASAAGESLAAAESEVWKRINKN</sequence>
<dbReference type="EMBL" id="LKCN02000003">
    <property type="protein sequence ID" value="RCI15081.1"/>
    <property type="molecule type" value="Genomic_DNA"/>
</dbReference>
<comment type="caution">
    <text evidence="2">The sequence shown here is derived from an EMBL/GenBank/DDBJ whole genome shotgun (WGS) entry which is preliminary data.</text>
</comment>